<dbReference type="EMBL" id="JADNYJ010000006">
    <property type="protein sequence ID" value="KAF8910500.1"/>
    <property type="molecule type" value="Genomic_DNA"/>
</dbReference>
<evidence type="ECO:0000313" key="3">
    <source>
        <dbReference type="EMBL" id="KAF8910500.1"/>
    </source>
</evidence>
<feature type="region of interest" description="Disordered" evidence="2">
    <location>
        <begin position="574"/>
        <end position="595"/>
    </location>
</feature>
<feature type="region of interest" description="Disordered" evidence="2">
    <location>
        <begin position="216"/>
        <end position="290"/>
    </location>
</feature>
<keyword evidence="1" id="KW-0175">Coiled coil</keyword>
<gene>
    <name evidence="3" type="ORF">CPB84DRAFT_1743358</name>
</gene>
<sequence length="595" mass="65650">MGKHWTMSKEQLEWLKLQIPDYHEAQKKKSVDRFFSHYKPETDPLTHEEQEKLTSAVIEHKKQIVWWFQWNRNPARHSDKKDVSQFISALNLDKKVHKSKQCKPQRVEIYQKLYADKVKAAVDQEAMKIRRGISQFMLDAEAAEVNEKIDEELRKWEEECEKGLQANGEEEEKQEWTAEDYQSAVVALPEVLKNALKACSDITGWVHMEQTTARFGDRTPDVRASRVVHKPGTDSENDVGTQIPEPSQTSQAQVALEVEQSGETVPSETLTQANPAKRPENDDEDNEDDEESLAILVASLHKDGSWNGMSTPSPAIFSTQAEISDGSQNGTSTPSPYAIFSAQAETLPVFGSIFGTSDQQTPPPKAITTHTPGVASNTANAIEVTISSRDVGGPSELIEYAFACMRGEELPPITAISQNTVTNSDLGSNSPPAVIGEGHNMTVMNPVPALNGDPPIDPVLLALPMAPLPMNFQEPVSALDYTIPSAQINDIILCDCPDQAQPMGSIMNTVMNILALPLQGPQPPSITSSEAGGSNPAQEKRRQTIAMNRLKRKQAELKNELISDGDQCPCHIIRALKRPDASPGKNTQQEQKKRG</sequence>
<name>A0A9P5TSE6_GYMJU</name>
<feature type="compositionally biased region" description="Acidic residues" evidence="2">
    <location>
        <begin position="281"/>
        <end position="290"/>
    </location>
</feature>
<feature type="region of interest" description="Disordered" evidence="2">
    <location>
        <begin position="521"/>
        <end position="541"/>
    </location>
</feature>
<comment type="caution">
    <text evidence="3">The sequence shown here is derived from an EMBL/GenBank/DDBJ whole genome shotgun (WGS) entry which is preliminary data.</text>
</comment>
<protein>
    <submittedName>
        <fullName evidence="3">Uncharacterized protein</fullName>
    </submittedName>
</protein>
<feature type="compositionally biased region" description="Polar residues" evidence="2">
    <location>
        <begin position="525"/>
        <end position="537"/>
    </location>
</feature>
<organism evidence="3 4">
    <name type="scientific">Gymnopilus junonius</name>
    <name type="common">Spectacular rustgill mushroom</name>
    <name type="synonym">Gymnopilus spectabilis subsp. junonius</name>
    <dbReference type="NCBI Taxonomy" id="109634"/>
    <lineage>
        <taxon>Eukaryota</taxon>
        <taxon>Fungi</taxon>
        <taxon>Dikarya</taxon>
        <taxon>Basidiomycota</taxon>
        <taxon>Agaricomycotina</taxon>
        <taxon>Agaricomycetes</taxon>
        <taxon>Agaricomycetidae</taxon>
        <taxon>Agaricales</taxon>
        <taxon>Agaricineae</taxon>
        <taxon>Hymenogastraceae</taxon>
        <taxon>Gymnopilus</taxon>
    </lineage>
</organism>
<evidence type="ECO:0000256" key="2">
    <source>
        <dbReference type="SAM" id="MobiDB-lite"/>
    </source>
</evidence>
<evidence type="ECO:0000256" key="1">
    <source>
        <dbReference type="SAM" id="Coils"/>
    </source>
</evidence>
<feature type="coiled-coil region" evidence="1">
    <location>
        <begin position="139"/>
        <end position="173"/>
    </location>
</feature>
<dbReference type="AlphaFoldDB" id="A0A9P5TSE6"/>
<dbReference type="Proteomes" id="UP000724874">
    <property type="component" value="Unassembled WGS sequence"/>
</dbReference>
<proteinExistence type="predicted"/>
<feature type="compositionally biased region" description="Polar residues" evidence="2">
    <location>
        <begin position="238"/>
        <end position="253"/>
    </location>
</feature>
<keyword evidence="4" id="KW-1185">Reference proteome</keyword>
<dbReference type="OrthoDB" id="3054036at2759"/>
<accession>A0A9P5TSE6</accession>
<feature type="compositionally biased region" description="Polar residues" evidence="2">
    <location>
        <begin position="261"/>
        <end position="274"/>
    </location>
</feature>
<evidence type="ECO:0000313" key="4">
    <source>
        <dbReference type="Proteomes" id="UP000724874"/>
    </source>
</evidence>
<reference evidence="3" key="1">
    <citation type="submission" date="2020-11" db="EMBL/GenBank/DDBJ databases">
        <authorList>
            <consortium name="DOE Joint Genome Institute"/>
            <person name="Ahrendt S."/>
            <person name="Riley R."/>
            <person name="Andreopoulos W."/>
            <person name="LaButti K."/>
            <person name="Pangilinan J."/>
            <person name="Ruiz-duenas F.J."/>
            <person name="Barrasa J.M."/>
            <person name="Sanchez-Garcia M."/>
            <person name="Camarero S."/>
            <person name="Miyauchi S."/>
            <person name="Serrano A."/>
            <person name="Linde D."/>
            <person name="Babiker R."/>
            <person name="Drula E."/>
            <person name="Ayuso-Fernandez I."/>
            <person name="Pacheco R."/>
            <person name="Padilla G."/>
            <person name="Ferreira P."/>
            <person name="Barriuso J."/>
            <person name="Kellner H."/>
            <person name="Castanera R."/>
            <person name="Alfaro M."/>
            <person name="Ramirez L."/>
            <person name="Pisabarro A.G."/>
            <person name="Kuo A."/>
            <person name="Tritt A."/>
            <person name="Lipzen A."/>
            <person name="He G."/>
            <person name="Yan M."/>
            <person name="Ng V."/>
            <person name="Cullen D."/>
            <person name="Martin F."/>
            <person name="Rosso M.-N."/>
            <person name="Henrissat B."/>
            <person name="Hibbett D."/>
            <person name="Martinez A.T."/>
            <person name="Grigoriev I.V."/>
        </authorList>
    </citation>
    <scope>NUCLEOTIDE SEQUENCE</scope>
    <source>
        <strain evidence="3">AH 44721</strain>
    </source>
</reference>